<dbReference type="InterPro" id="IPR018060">
    <property type="entry name" value="HTH_AraC"/>
</dbReference>
<accession>A0A327QYI6</accession>
<sequence>MKVLAFTIPLAQQATVIVQEDHMPHFYDHLHEHPEIQVTYIIKGEGTLLAGNYMGSFAPGDIFWIGAHQPHIFKSDPAYFAGNKDVYIHALTFFFNPAETAKELLHLPETKQVFERIKLLQNGARILPNNADHFVAQLKNLFVQHNLPRLIVFLQLLDQILHESQLQPLSTNEANFHFSEEDGVRMNRIYQHSIRYFKQNITIAEIAGVAHMTEPAFCRYFKKRTRKTYIRFLNELRIAYACKLLKKERDRSYSMIAMESGFNNVTSFNRTFKSIMGMAPGRYQAKDRDLLL</sequence>
<feature type="domain" description="HTH araC/xylS-type" evidence="4">
    <location>
        <begin position="187"/>
        <end position="286"/>
    </location>
</feature>
<organism evidence="5 6">
    <name type="scientific">Chitinophaga skermanii</name>
    <dbReference type="NCBI Taxonomy" id="331697"/>
    <lineage>
        <taxon>Bacteria</taxon>
        <taxon>Pseudomonadati</taxon>
        <taxon>Bacteroidota</taxon>
        <taxon>Chitinophagia</taxon>
        <taxon>Chitinophagales</taxon>
        <taxon>Chitinophagaceae</taxon>
        <taxon>Chitinophaga</taxon>
    </lineage>
</organism>
<dbReference type="SUPFAM" id="SSF51182">
    <property type="entry name" value="RmlC-like cupins"/>
    <property type="match status" value="1"/>
</dbReference>
<evidence type="ECO:0000259" key="4">
    <source>
        <dbReference type="PROSITE" id="PS01124"/>
    </source>
</evidence>
<reference evidence="5 6" key="1">
    <citation type="submission" date="2018-06" db="EMBL/GenBank/DDBJ databases">
        <title>Genomic Encyclopedia of Archaeal and Bacterial Type Strains, Phase II (KMG-II): from individual species to whole genera.</title>
        <authorList>
            <person name="Goeker M."/>
        </authorList>
    </citation>
    <scope>NUCLEOTIDE SEQUENCE [LARGE SCALE GENOMIC DNA]</scope>
    <source>
        <strain evidence="5 6">DSM 23857</strain>
    </source>
</reference>
<dbReference type="Gene3D" id="2.60.120.10">
    <property type="entry name" value="Jelly Rolls"/>
    <property type="match status" value="1"/>
</dbReference>
<gene>
    <name evidence="5" type="ORF">LX64_01135</name>
</gene>
<dbReference type="Pfam" id="PF12833">
    <property type="entry name" value="HTH_18"/>
    <property type="match status" value="1"/>
</dbReference>
<dbReference type="PANTHER" id="PTHR43280">
    <property type="entry name" value="ARAC-FAMILY TRANSCRIPTIONAL REGULATOR"/>
    <property type="match status" value="1"/>
</dbReference>
<dbReference type="AlphaFoldDB" id="A0A327QYI6"/>
<dbReference type="SUPFAM" id="SSF46689">
    <property type="entry name" value="Homeodomain-like"/>
    <property type="match status" value="2"/>
</dbReference>
<dbReference type="RefSeq" id="WP_148707203.1">
    <property type="nucleotide sequence ID" value="NZ_QLLL01000002.1"/>
</dbReference>
<protein>
    <submittedName>
        <fullName evidence="5">AraC-like DNA-binding protein</fullName>
    </submittedName>
</protein>
<evidence type="ECO:0000313" key="6">
    <source>
        <dbReference type="Proteomes" id="UP000249547"/>
    </source>
</evidence>
<evidence type="ECO:0000313" key="5">
    <source>
        <dbReference type="EMBL" id="RAJ08483.1"/>
    </source>
</evidence>
<comment type="caution">
    <text evidence="5">The sequence shown here is derived from an EMBL/GenBank/DDBJ whole genome shotgun (WGS) entry which is preliminary data.</text>
</comment>
<dbReference type="InterPro" id="IPR009057">
    <property type="entry name" value="Homeodomain-like_sf"/>
</dbReference>
<dbReference type="Proteomes" id="UP000249547">
    <property type="component" value="Unassembled WGS sequence"/>
</dbReference>
<dbReference type="InterPro" id="IPR014710">
    <property type="entry name" value="RmlC-like_jellyroll"/>
</dbReference>
<dbReference type="PROSITE" id="PS01124">
    <property type="entry name" value="HTH_ARAC_FAMILY_2"/>
    <property type="match status" value="1"/>
</dbReference>
<evidence type="ECO:0000256" key="1">
    <source>
        <dbReference type="ARBA" id="ARBA00023015"/>
    </source>
</evidence>
<dbReference type="InterPro" id="IPR003313">
    <property type="entry name" value="AraC-bd"/>
</dbReference>
<dbReference type="PANTHER" id="PTHR43280:SF27">
    <property type="entry name" value="TRANSCRIPTIONAL REGULATOR MTLR"/>
    <property type="match status" value="1"/>
</dbReference>
<keyword evidence="6" id="KW-1185">Reference proteome</keyword>
<dbReference type="OrthoDB" id="745435at2"/>
<dbReference type="Gene3D" id="1.10.10.60">
    <property type="entry name" value="Homeodomain-like"/>
    <property type="match status" value="2"/>
</dbReference>
<evidence type="ECO:0000256" key="3">
    <source>
        <dbReference type="ARBA" id="ARBA00023163"/>
    </source>
</evidence>
<keyword evidence="1" id="KW-0805">Transcription regulation</keyword>
<dbReference type="GO" id="GO:0003700">
    <property type="term" value="F:DNA-binding transcription factor activity"/>
    <property type="evidence" value="ECO:0007669"/>
    <property type="project" value="InterPro"/>
</dbReference>
<keyword evidence="3" id="KW-0804">Transcription</keyword>
<dbReference type="GO" id="GO:0043565">
    <property type="term" value="F:sequence-specific DNA binding"/>
    <property type="evidence" value="ECO:0007669"/>
    <property type="project" value="InterPro"/>
</dbReference>
<dbReference type="Pfam" id="PF02311">
    <property type="entry name" value="AraC_binding"/>
    <property type="match status" value="1"/>
</dbReference>
<keyword evidence="2 5" id="KW-0238">DNA-binding</keyword>
<dbReference type="EMBL" id="QLLL01000002">
    <property type="protein sequence ID" value="RAJ08483.1"/>
    <property type="molecule type" value="Genomic_DNA"/>
</dbReference>
<dbReference type="SMART" id="SM00342">
    <property type="entry name" value="HTH_ARAC"/>
    <property type="match status" value="1"/>
</dbReference>
<dbReference type="InterPro" id="IPR011051">
    <property type="entry name" value="RmlC_Cupin_sf"/>
</dbReference>
<proteinExistence type="predicted"/>
<name>A0A327QYI6_9BACT</name>
<evidence type="ECO:0000256" key="2">
    <source>
        <dbReference type="ARBA" id="ARBA00023125"/>
    </source>
</evidence>